<evidence type="ECO:0000313" key="3">
    <source>
        <dbReference type="Proteomes" id="UP000235388"/>
    </source>
</evidence>
<dbReference type="EMBL" id="PGCI01000141">
    <property type="protein sequence ID" value="PLW37546.1"/>
    <property type="molecule type" value="Genomic_DNA"/>
</dbReference>
<name>A0A2N5S9N0_9BASI</name>
<dbReference type="Proteomes" id="UP000235388">
    <property type="component" value="Unassembled WGS sequence"/>
</dbReference>
<evidence type="ECO:0000313" key="4">
    <source>
        <dbReference type="Proteomes" id="UP000235392"/>
    </source>
</evidence>
<dbReference type="EMBL" id="PGCJ01001081">
    <property type="protein sequence ID" value="PLW09948.1"/>
    <property type="molecule type" value="Genomic_DNA"/>
</dbReference>
<keyword evidence="3" id="KW-1185">Reference proteome</keyword>
<protein>
    <submittedName>
        <fullName evidence="1">Uncharacterized protein</fullName>
    </submittedName>
</protein>
<sequence length="139" mass="15879">MAYLDIEPFAVYERREMTPGVGGKETSSTGYDTMYDTRMASTSKRRNAGRLSTLVQNRGAIRTGVESMVIQRLGTVGEFFAEFRCVREVITFSPKLNDLLQSLRDPMFYTDWVRMMEMAAPIPFRIRLASPSFDDDLRA</sequence>
<proteinExistence type="predicted"/>
<reference evidence="3 4" key="1">
    <citation type="submission" date="2017-11" db="EMBL/GenBank/DDBJ databases">
        <title>De novo assembly and phasing of dikaryotic genomes from two isolates of Puccinia coronata f. sp. avenae, the causal agent of oat crown rust.</title>
        <authorList>
            <person name="Miller M.E."/>
            <person name="Zhang Y."/>
            <person name="Omidvar V."/>
            <person name="Sperschneider J."/>
            <person name="Schwessinger B."/>
            <person name="Raley C."/>
            <person name="Palmer J.M."/>
            <person name="Garnica D."/>
            <person name="Upadhyaya N."/>
            <person name="Rathjen J."/>
            <person name="Taylor J.M."/>
            <person name="Park R.F."/>
            <person name="Dodds P.N."/>
            <person name="Hirsch C.D."/>
            <person name="Kianian S.F."/>
            <person name="Figueroa M."/>
        </authorList>
    </citation>
    <scope>NUCLEOTIDE SEQUENCE [LARGE SCALE GENOMIC DNA]</scope>
    <source>
        <strain evidence="1">12NC29</strain>
        <strain evidence="2">12SD80</strain>
    </source>
</reference>
<evidence type="ECO:0000313" key="2">
    <source>
        <dbReference type="EMBL" id="PLW37546.1"/>
    </source>
</evidence>
<comment type="caution">
    <text evidence="1">The sequence shown here is derived from an EMBL/GenBank/DDBJ whole genome shotgun (WGS) entry which is preliminary data.</text>
</comment>
<organism evidence="1 3">
    <name type="scientific">Puccinia coronata f. sp. avenae</name>
    <dbReference type="NCBI Taxonomy" id="200324"/>
    <lineage>
        <taxon>Eukaryota</taxon>
        <taxon>Fungi</taxon>
        <taxon>Dikarya</taxon>
        <taxon>Basidiomycota</taxon>
        <taxon>Pucciniomycotina</taxon>
        <taxon>Pucciniomycetes</taxon>
        <taxon>Pucciniales</taxon>
        <taxon>Pucciniaceae</taxon>
        <taxon>Puccinia</taxon>
    </lineage>
</organism>
<accession>A0A2N5S9N0</accession>
<gene>
    <name evidence="1" type="ORF">PCANC_25770</name>
    <name evidence="2" type="ORF">PCASD_10283</name>
</gene>
<evidence type="ECO:0000313" key="1">
    <source>
        <dbReference type="EMBL" id="PLW09948.1"/>
    </source>
</evidence>
<dbReference type="AlphaFoldDB" id="A0A2N5S9N0"/>
<dbReference type="Proteomes" id="UP000235392">
    <property type="component" value="Unassembled WGS sequence"/>
</dbReference>